<sequence length="606" mass="68721">MAKNLFFILFFIFWLQSYAQDTIEYLDEIRLADVKLKSNSTGQFVKTVDSAALQRSEPLLTNVLKFNSPYFFRENGYGMVSSVSVRGTGASQTAVVWNGININSQFTGQTDFNTINAAAYDAINVRPGAGSVVYGSGAIGGTVHLHDDFQFNGAKSQRLNIGYGSFETYSANYSGNFSSDQTAIKIKLSGIDSQNDYPYKGTDRSNTNGDFSNYSLNASAAHWIVKDHLLKIYSSYNKGDRGFSGTMNIPSNSKYLDRNSRNLLEWKYLKGRWSSSLKTAFLKEEFRYFENRDREAFTYGDAKTAIFKYDLGFKWNRSNRIHFIADHTRIDGKGSGITDNNRQTTGLAVLYNGRTDNLQYEASFRQEFTPNFGSPLLINIGSEYRFSENYQLSANFSRNYRIPTFNDLFWSSGGNAYLHPERSVQGEIGQSISLKKVSFRLNVFYISIRDLIRWVPSEEGIWKPENTAEAENYGLEFFADFATKIGKNQLEMHSTYAYTKAIDLANQNQLIYTPLHKATLTGTYQIGNLEIFFQSLYNGKIFTSSDNNYELAGYYLADFGVSFPLLKKPATKLQIQANNIFGKEYQSMPSRIMPGRNYKALLTINF</sequence>
<dbReference type="InterPro" id="IPR039426">
    <property type="entry name" value="TonB-dep_rcpt-like"/>
</dbReference>
<keyword evidence="8 12" id="KW-0675">Receptor</keyword>
<comment type="subcellular location">
    <subcellularLocation>
        <location evidence="1 10">Cell outer membrane</location>
        <topology evidence="1 10">Multi-pass membrane protein</topology>
    </subcellularLocation>
</comment>
<organism evidence="12 13">
    <name type="scientific">Christiangramia flava JLT2011</name>
    <dbReference type="NCBI Taxonomy" id="1229726"/>
    <lineage>
        <taxon>Bacteria</taxon>
        <taxon>Pseudomonadati</taxon>
        <taxon>Bacteroidota</taxon>
        <taxon>Flavobacteriia</taxon>
        <taxon>Flavobacteriales</taxon>
        <taxon>Flavobacteriaceae</taxon>
        <taxon>Christiangramia</taxon>
    </lineage>
</organism>
<evidence type="ECO:0000256" key="3">
    <source>
        <dbReference type="ARBA" id="ARBA00022452"/>
    </source>
</evidence>
<dbReference type="STRING" id="1229726.GRFL_2966"/>
<dbReference type="Proteomes" id="UP000186230">
    <property type="component" value="Chromosome"/>
</dbReference>
<dbReference type="Pfam" id="PF00593">
    <property type="entry name" value="TonB_dep_Rec_b-barrel"/>
    <property type="match status" value="1"/>
</dbReference>
<dbReference type="GO" id="GO:0044718">
    <property type="term" value="P:siderophore transmembrane transport"/>
    <property type="evidence" value="ECO:0007669"/>
    <property type="project" value="TreeGrafter"/>
</dbReference>
<accession>A0A1L7I7X3</accession>
<dbReference type="PANTHER" id="PTHR30069">
    <property type="entry name" value="TONB-DEPENDENT OUTER MEMBRANE RECEPTOR"/>
    <property type="match status" value="1"/>
</dbReference>
<dbReference type="SUPFAM" id="SSF56935">
    <property type="entry name" value="Porins"/>
    <property type="match status" value="1"/>
</dbReference>
<evidence type="ECO:0000256" key="5">
    <source>
        <dbReference type="ARBA" id="ARBA00022729"/>
    </source>
</evidence>
<keyword evidence="13" id="KW-1185">Reference proteome</keyword>
<dbReference type="Pfam" id="PF07715">
    <property type="entry name" value="Plug"/>
    <property type="match status" value="1"/>
</dbReference>
<evidence type="ECO:0000256" key="7">
    <source>
        <dbReference type="ARBA" id="ARBA00023136"/>
    </source>
</evidence>
<dbReference type="InterPro" id="IPR037066">
    <property type="entry name" value="Plug_dom_sf"/>
</dbReference>
<dbReference type="RefSeq" id="WP_083645322.1">
    <property type="nucleotide sequence ID" value="NZ_AMRU01000005.1"/>
</dbReference>
<dbReference type="OrthoDB" id="9762903at2"/>
<evidence type="ECO:0000256" key="8">
    <source>
        <dbReference type="ARBA" id="ARBA00023170"/>
    </source>
</evidence>
<dbReference type="AlphaFoldDB" id="A0A1L7I7X3"/>
<dbReference type="EMBL" id="CP016359">
    <property type="protein sequence ID" value="APU69690.1"/>
    <property type="molecule type" value="Genomic_DNA"/>
</dbReference>
<dbReference type="KEGG" id="gfl:GRFL_2966"/>
<evidence type="ECO:0000256" key="6">
    <source>
        <dbReference type="ARBA" id="ARBA00023077"/>
    </source>
</evidence>
<dbReference type="GO" id="GO:0009279">
    <property type="term" value="C:cell outer membrane"/>
    <property type="evidence" value="ECO:0007669"/>
    <property type="project" value="UniProtKB-SubCell"/>
</dbReference>
<dbReference type="PROSITE" id="PS52016">
    <property type="entry name" value="TONB_DEPENDENT_REC_3"/>
    <property type="match status" value="1"/>
</dbReference>
<keyword evidence="3 10" id="KW-1134">Transmembrane beta strand</keyword>
<dbReference type="InterPro" id="IPR000531">
    <property type="entry name" value="Beta-barrel_TonB"/>
</dbReference>
<evidence type="ECO:0000313" key="12">
    <source>
        <dbReference type="EMBL" id="APU69690.1"/>
    </source>
</evidence>
<evidence type="ECO:0000256" key="2">
    <source>
        <dbReference type="ARBA" id="ARBA00022448"/>
    </source>
</evidence>
<proteinExistence type="inferred from homology"/>
<evidence type="ECO:0000256" key="1">
    <source>
        <dbReference type="ARBA" id="ARBA00004571"/>
    </source>
</evidence>
<gene>
    <name evidence="12" type="ORF">GRFL_2966</name>
</gene>
<keyword evidence="9 10" id="KW-0998">Cell outer membrane</keyword>
<keyword evidence="6 11" id="KW-0798">TonB box</keyword>
<evidence type="ECO:0000256" key="11">
    <source>
        <dbReference type="RuleBase" id="RU003357"/>
    </source>
</evidence>
<keyword evidence="7 10" id="KW-0472">Membrane</keyword>
<dbReference type="InterPro" id="IPR036942">
    <property type="entry name" value="Beta-barrel_TonB_sf"/>
</dbReference>
<reference evidence="12 13" key="1">
    <citation type="submission" date="2016-07" db="EMBL/GenBank/DDBJ databases">
        <title>Multi-omics approach to identify versatile polysaccharide utilization systems of a marine flavobacterium Gramella flava.</title>
        <authorList>
            <person name="Tang K."/>
        </authorList>
    </citation>
    <scope>NUCLEOTIDE SEQUENCE [LARGE SCALE GENOMIC DNA]</scope>
    <source>
        <strain evidence="12 13">JLT2011</strain>
    </source>
</reference>
<dbReference type="GO" id="GO:0015344">
    <property type="term" value="F:siderophore uptake transmembrane transporter activity"/>
    <property type="evidence" value="ECO:0007669"/>
    <property type="project" value="TreeGrafter"/>
</dbReference>
<dbReference type="PANTHER" id="PTHR30069:SF29">
    <property type="entry name" value="HEMOGLOBIN AND HEMOGLOBIN-HAPTOGLOBIN-BINDING PROTEIN 1-RELATED"/>
    <property type="match status" value="1"/>
</dbReference>
<keyword evidence="4 10" id="KW-0812">Transmembrane</keyword>
<keyword evidence="5" id="KW-0732">Signal</keyword>
<dbReference type="Gene3D" id="2.40.170.20">
    <property type="entry name" value="TonB-dependent receptor, beta-barrel domain"/>
    <property type="match status" value="1"/>
</dbReference>
<dbReference type="InterPro" id="IPR012910">
    <property type="entry name" value="Plug_dom"/>
</dbReference>
<comment type="similarity">
    <text evidence="10 11">Belongs to the TonB-dependent receptor family.</text>
</comment>
<keyword evidence="2 10" id="KW-0813">Transport</keyword>
<evidence type="ECO:0000256" key="10">
    <source>
        <dbReference type="PROSITE-ProRule" id="PRU01360"/>
    </source>
</evidence>
<evidence type="ECO:0000313" key="13">
    <source>
        <dbReference type="Proteomes" id="UP000186230"/>
    </source>
</evidence>
<protein>
    <submittedName>
        <fullName evidence="12">TonB-dependent receptor</fullName>
    </submittedName>
</protein>
<evidence type="ECO:0000256" key="4">
    <source>
        <dbReference type="ARBA" id="ARBA00022692"/>
    </source>
</evidence>
<evidence type="ECO:0000256" key="9">
    <source>
        <dbReference type="ARBA" id="ARBA00023237"/>
    </source>
</evidence>
<dbReference type="Gene3D" id="2.170.130.10">
    <property type="entry name" value="TonB-dependent receptor, plug domain"/>
    <property type="match status" value="1"/>
</dbReference>
<name>A0A1L7I7X3_9FLAO</name>